<dbReference type="EMBL" id="KQ030509">
    <property type="protein sequence ID" value="KJZ76771.1"/>
    <property type="molecule type" value="Genomic_DNA"/>
</dbReference>
<dbReference type="GO" id="GO:0046872">
    <property type="term" value="F:metal ion binding"/>
    <property type="evidence" value="ECO:0007669"/>
    <property type="project" value="UniProtKB-KW"/>
</dbReference>
<feature type="compositionally biased region" description="Polar residues" evidence="6">
    <location>
        <begin position="1"/>
        <end position="10"/>
    </location>
</feature>
<dbReference type="OrthoDB" id="407010at2759"/>
<evidence type="ECO:0000256" key="2">
    <source>
        <dbReference type="ARBA" id="ARBA00022723"/>
    </source>
</evidence>
<feature type="binding site" evidence="5">
    <location>
        <position position="353"/>
    </location>
    <ligand>
        <name>Fe cation</name>
        <dbReference type="ChEBI" id="CHEBI:24875"/>
        <note>catalytic</note>
    </ligand>
</feature>
<evidence type="ECO:0000313" key="8">
    <source>
        <dbReference type="Proteomes" id="UP000054481"/>
    </source>
</evidence>
<feature type="binding site" evidence="5">
    <location>
        <position position="565"/>
    </location>
    <ligand>
        <name>Fe cation</name>
        <dbReference type="ChEBI" id="CHEBI:24875"/>
        <note>catalytic</note>
    </ligand>
</feature>
<evidence type="ECO:0000256" key="1">
    <source>
        <dbReference type="ARBA" id="ARBA00006787"/>
    </source>
</evidence>
<accession>A0A0F7ZLX7</accession>
<proteinExistence type="inferred from homology"/>
<gene>
    <name evidence="7" type="ORF">HIM_03648</name>
</gene>
<comment type="similarity">
    <text evidence="1">Belongs to the carotenoid oxygenase family.</text>
</comment>
<dbReference type="PANTHER" id="PTHR10543:SF24">
    <property type="entry name" value="CAROTENOID ISOMEROOXYGENASE"/>
    <property type="match status" value="1"/>
</dbReference>
<dbReference type="AlphaFoldDB" id="A0A0F7ZLX7"/>
<evidence type="ECO:0000256" key="5">
    <source>
        <dbReference type="PIRSR" id="PIRSR604294-1"/>
    </source>
</evidence>
<evidence type="ECO:0000313" key="7">
    <source>
        <dbReference type="EMBL" id="KJZ76771.1"/>
    </source>
</evidence>
<dbReference type="GO" id="GO:0010436">
    <property type="term" value="F:carotenoid dioxygenase activity"/>
    <property type="evidence" value="ECO:0007669"/>
    <property type="project" value="TreeGrafter"/>
</dbReference>
<organism evidence="7 8">
    <name type="scientific">Hirsutella minnesotensis 3608</name>
    <dbReference type="NCBI Taxonomy" id="1043627"/>
    <lineage>
        <taxon>Eukaryota</taxon>
        <taxon>Fungi</taxon>
        <taxon>Dikarya</taxon>
        <taxon>Ascomycota</taxon>
        <taxon>Pezizomycotina</taxon>
        <taxon>Sordariomycetes</taxon>
        <taxon>Hypocreomycetidae</taxon>
        <taxon>Hypocreales</taxon>
        <taxon>Ophiocordycipitaceae</taxon>
        <taxon>Hirsutella</taxon>
    </lineage>
</organism>
<name>A0A0F7ZLX7_9HYPO</name>
<comment type="cofactor">
    <cofactor evidence="5">
        <name>Fe(2+)</name>
        <dbReference type="ChEBI" id="CHEBI:29033"/>
    </cofactor>
    <text evidence="5">Binds 1 Fe(2+) ion per subunit.</text>
</comment>
<evidence type="ECO:0000256" key="3">
    <source>
        <dbReference type="ARBA" id="ARBA00023002"/>
    </source>
</evidence>
<dbReference type="InterPro" id="IPR004294">
    <property type="entry name" value="Carotenoid_Oase"/>
</dbReference>
<keyword evidence="2 5" id="KW-0479">Metal-binding</keyword>
<dbReference type="GO" id="GO:0016121">
    <property type="term" value="P:carotene catabolic process"/>
    <property type="evidence" value="ECO:0007669"/>
    <property type="project" value="TreeGrafter"/>
</dbReference>
<protein>
    <submittedName>
        <fullName evidence="7">Uncharacterized protein</fullName>
    </submittedName>
</protein>
<feature type="binding site" evidence="5">
    <location>
        <position position="231"/>
    </location>
    <ligand>
        <name>Fe cation</name>
        <dbReference type="ChEBI" id="CHEBI:24875"/>
        <note>catalytic</note>
    </ligand>
</feature>
<feature type="binding site" evidence="5">
    <location>
        <position position="283"/>
    </location>
    <ligand>
        <name>Fe cation</name>
        <dbReference type="ChEBI" id="CHEBI:24875"/>
        <note>catalytic</note>
    </ligand>
</feature>
<keyword evidence="4 5" id="KW-0408">Iron</keyword>
<evidence type="ECO:0000256" key="6">
    <source>
        <dbReference type="SAM" id="MobiDB-lite"/>
    </source>
</evidence>
<dbReference type="PANTHER" id="PTHR10543">
    <property type="entry name" value="BETA-CAROTENE DIOXYGENASE"/>
    <property type="match status" value="1"/>
</dbReference>
<sequence length="576" mass="63857">MQLDVNSTYHRTVHDEPADMQQTEDNLRKESWKDWPNSAGFVGLKEHRGPLSLQVKGTIPAWAEGTLYRTGPGSNVVENTSRGTHYVSHWFDGFAHSHKFDIIPSSEAGGATTVNYSSRRQSDELVESIRKKGWLTGVSFAQRSDPCLGIFAKATSVFQPAPVNVNVAIHRDFPGVGSGRSESSGHRASNLVLTSDHFNMQSLDPDTLEPLASPNQTTLHPDLKGPLSCAHPQRDPKNGDMFNVNLQLGPSPTYRFFRVDASTGETTIIATLSEPGACPAYIHSMFLTENYLVFCIPSSHLAWKGAKILWERNILEAIKPFDKGNLCRWFVIDRRGGKGVVARFSTPASFFFHSVNAFEEYEYGNNNEQKTTIYLDYVGFQTTDIMLGLYYDVLLDRNDATKKYWIEGDGYKNLNPSLVRYRFTLPPPSKKQTRREAAHATGEQVFSIPNPHAGELPTINPGYACRPYRYVYATCNRGVSNIADSLVRTDVQTREALIWCGPHSHCPGEPVFLPRPGATDEDDGVVLSVVLDGAAETSYLLCLDARTMTETGRAEADFAIAVGLHGIHTSSVDKCE</sequence>
<dbReference type="Proteomes" id="UP000054481">
    <property type="component" value="Unassembled WGS sequence"/>
</dbReference>
<reference evidence="7 8" key="1">
    <citation type="journal article" date="2014" name="Genome Biol. Evol.">
        <title>Comparative genomics and transcriptomics analyses reveal divergent lifestyle features of nematode endoparasitic fungus Hirsutella minnesotensis.</title>
        <authorList>
            <person name="Lai Y."/>
            <person name="Liu K."/>
            <person name="Zhang X."/>
            <person name="Zhang X."/>
            <person name="Li K."/>
            <person name="Wang N."/>
            <person name="Shu C."/>
            <person name="Wu Y."/>
            <person name="Wang C."/>
            <person name="Bushley K.E."/>
            <person name="Xiang M."/>
            <person name="Liu X."/>
        </authorList>
    </citation>
    <scope>NUCLEOTIDE SEQUENCE [LARGE SCALE GENOMIC DNA]</scope>
    <source>
        <strain evidence="7 8">3608</strain>
    </source>
</reference>
<feature type="region of interest" description="Disordered" evidence="6">
    <location>
        <begin position="213"/>
        <end position="234"/>
    </location>
</feature>
<feature type="region of interest" description="Disordered" evidence="6">
    <location>
        <begin position="1"/>
        <end position="29"/>
    </location>
</feature>
<dbReference type="Pfam" id="PF03055">
    <property type="entry name" value="RPE65"/>
    <property type="match status" value="1"/>
</dbReference>
<evidence type="ECO:0000256" key="4">
    <source>
        <dbReference type="ARBA" id="ARBA00023004"/>
    </source>
</evidence>
<keyword evidence="8" id="KW-1185">Reference proteome</keyword>
<keyword evidence="3" id="KW-0560">Oxidoreductase</keyword>